<accession>A0A843XRS9</accession>
<dbReference type="EMBL" id="NMUH01011955">
    <property type="protein sequence ID" value="MQM22006.1"/>
    <property type="molecule type" value="Genomic_DNA"/>
</dbReference>
<keyword evidence="2" id="KW-1185">Reference proteome</keyword>
<comment type="caution">
    <text evidence="1">The sequence shown here is derived from an EMBL/GenBank/DDBJ whole genome shotgun (WGS) entry which is preliminary data.</text>
</comment>
<reference evidence="1" key="1">
    <citation type="submission" date="2017-07" db="EMBL/GenBank/DDBJ databases">
        <title>Taro Niue Genome Assembly and Annotation.</title>
        <authorList>
            <person name="Atibalentja N."/>
            <person name="Keating K."/>
            <person name="Fields C.J."/>
        </authorList>
    </citation>
    <scope>NUCLEOTIDE SEQUENCE</scope>
    <source>
        <strain evidence="1">Niue_2</strain>
        <tissue evidence="1">Leaf</tissue>
    </source>
</reference>
<sequence length="65" mass="6865">MPFAPTRPEREALRLLVRPALPPPSRRWGGVSLLGVLAMADCLGGSLGDHGLLSAENDLVSTCEP</sequence>
<feature type="non-terminal residue" evidence="1">
    <location>
        <position position="65"/>
    </location>
</feature>
<gene>
    <name evidence="1" type="ORF">Taro_055053</name>
</gene>
<organism evidence="1 2">
    <name type="scientific">Colocasia esculenta</name>
    <name type="common">Wild taro</name>
    <name type="synonym">Arum esculentum</name>
    <dbReference type="NCBI Taxonomy" id="4460"/>
    <lineage>
        <taxon>Eukaryota</taxon>
        <taxon>Viridiplantae</taxon>
        <taxon>Streptophyta</taxon>
        <taxon>Embryophyta</taxon>
        <taxon>Tracheophyta</taxon>
        <taxon>Spermatophyta</taxon>
        <taxon>Magnoliopsida</taxon>
        <taxon>Liliopsida</taxon>
        <taxon>Araceae</taxon>
        <taxon>Aroideae</taxon>
        <taxon>Colocasieae</taxon>
        <taxon>Colocasia</taxon>
    </lineage>
</organism>
<proteinExistence type="predicted"/>
<protein>
    <submittedName>
        <fullName evidence="1">Uncharacterized protein</fullName>
    </submittedName>
</protein>
<evidence type="ECO:0000313" key="2">
    <source>
        <dbReference type="Proteomes" id="UP000652761"/>
    </source>
</evidence>
<dbReference type="Proteomes" id="UP000652761">
    <property type="component" value="Unassembled WGS sequence"/>
</dbReference>
<name>A0A843XRS9_COLES</name>
<evidence type="ECO:0000313" key="1">
    <source>
        <dbReference type="EMBL" id="MQM22006.1"/>
    </source>
</evidence>
<dbReference type="AlphaFoldDB" id="A0A843XRS9"/>